<keyword evidence="10" id="KW-1185">Reference proteome</keyword>
<proteinExistence type="inferred from homology"/>
<protein>
    <submittedName>
        <fullName evidence="9">FFD and TFG box motif protein</fullName>
    </submittedName>
</protein>
<name>A0A0D8Y989_DICVI</name>
<feature type="domain" description="DFDF" evidence="5">
    <location>
        <begin position="192"/>
        <end position="228"/>
    </location>
</feature>
<dbReference type="SMART" id="SM01199">
    <property type="entry name" value="FDF"/>
    <property type="match status" value="1"/>
</dbReference>
<evidence type="ECO:0000259" key="6">
    <source>
        <dbReference type="PROSITE" id="PS51513"/>
    </source>
</evidence>
<dbReference type="EMBL" id="KN716153">
    <property type="protein sequence ID" value="KJH53290.1"/>
    <property type="molecule type" value="Genomic_DNA"/>
</dbReference>
<dbReference type="GO" id="GO:0000932">
    <property type="term" value="C:P-body"/>
    <property type="evidence" value="ECO:0007669"/>
    <property type="project" value="TreeGrafter"/>
</dbReference>
<dbReference type="InterPro" id="IPR025762">
    <property type="entry name" value="DFDF"/>
</dbReference>
<feature type="compositionally biased region" description="Basic and acidic residues" evidence="4">
    <location>
        <begin position="260"/>
        <end position="280"/>
    </location>
</feature>
<dbReference type="PROSITE" id="PS51513">
    <property type="entry name" value="FFD"/>
    <property type="match status" value="1"/>
</dbReference>
<dbReference type="SUPFAM" id="SSF50182">
    <property type="entry name" value="Sm-like ribonucleoproteins"/>
    <property type="match status" value="1"/>
</dbReference>
<dbReference type="PANTHER" id="PTHR13586:SF0">
    <property type="entry name" value="TRAILER HITCH, ISOFORM H"/>
    <property type="match status" value="1"/>
</dbReference>
<dbReference type="PROSITE" id="PS51536">
    <property type="entry name" value="TFG"/>
    <property type="match status" value="1"/>
</dbReference>
<feature type="region of interest" description="Disordered" evidence="4">
    <location>
        <begin position="260"/>
        <end position="284"/>
    </location>
</feature>
<dbReference type="GO" id="GO:0033962">
    <property type="term" value="P:P-body assembly"/>
    <property type="evidence" value="ECO:0007669"/>
    <property type="project" value="TreeGrafter"/>
</dbReference>
<feature type="region of interest" description="Disordered" evidence="4">
    <location>
        <begin position="107"/>
        <end position="194"/>
    </location>
</feature>
<comment type="similarity">
    <text evidence="1">Belongs to the LSM14 family.</text>
</comment>
<sequence length="353" mass="39170">MSNQTPYIGSKISLISKLDIRYEGILYTVDTNDSTIALAKVRSFGTEDRPTPNPVEARDDVYEYIIFKANDIKDLIVCETPKVATLAGGLPYDPAIISVSARTGSASANEQQVSAGSSRSDTPHHRGSPNLPHGNRAPGSGRGAASRGNRGSFAPSGNAVGSGSRQFNSSYPRGGYNYTNQRPRNSHSVGVPRSREKLKFDGDYDFEKANEQFQEQFSDMFKDKLKVDGEKSEEEQAEKTPEDTYYDKKSSFFDRISCEASEKAEGKSGRPDWKKERETNQETFGHSAVRSLNYRRGFGQRGRGGRGYGRPNGGRYINNFNRSYNFRGGHGNENGSHHGRGFNRVGYQQNQQQ</sequence>
<dbReference type="InterPro" id="IPR025609">
    <property type="entry name" value="Lsm14-like_N"/>
</dbReference>
<dbReference type="Proteomes" id="UP000053766">
    <property type="component" value="Unassembled WGS sequence"/>
</dbReference>
<dbReference type="PROSITE" id="PS51512">
    <property type="entry name" value="DFDF"/>
    <property type="match status" value="1"/>
</dbReference>
<dbReference type="InterPro" id="IPR010920">
    <property type="entry name" value="LSM_dom_sf"/>
</dbReference>
<feature type="domain" description="TFG box profile" evidence="7">
    <location>
        <begin position="268"/>
        <end position="288"/>
    </location>
</feature>
<feature type="compositionally biased region" description="Polar residues" evidence="4">
    <location>
        <begin position="159"/>
        <end position="188"/>
    </location>
</feature>
<dbReference type="Pfam" id="PF12701">
    <property type="entry name" value="LSM14"/>
    <property type="match status" value="1"/>
</dbReference>
<dbReference type="STRING" id="29172.A0A0D8Y989"/>
<dbReference type="InterPro" id="IPR025768">
    <property type="entry name" value="TFG_box"/>
</dbReference>
<dbReference type="InterPro" id="IPR025761">
    <property type="entry name" value="FFD_box"/>
</dbReference>
<dbReference type="Gene3D" id="2.30.30.100">
    <property type="match status" value="1"/>
</dbReference>
<dbReference type="SMART" id="SM01271">
    <property type="entry name" value="LSM14"/>
    <property type="match status" value="1"/>
</dbReference>
<evidence type="ECO:0000313" key="9">
    <source>
        <dbReference type="EMBL" id="KJH53290.1"/>
    </source>
</evidence>
<feature type="compositionally biased region" description="Polar residues" evidence="4">
    <location>
        <begin position="107"/>
        <end position="120"/>
    </location>
</feature>
<dbReference type="PROSITE" id="PS52002">
    <property type="entry name" value="SM"/>
    <property type="match status" value="1"/>
</dbReference>
<evidence type="ECO:0000256" key="2">
    <source>
        <dbReference type="PROSITE-ProRule" id="PRU00846"/>
    </source>
</evidence>
<dbReference type="GO" id="GO:0034063">
    <property type="term" value="P:stress granule assembly"/>
    <property type="evidence" value="ECO:0007669"/>
    <property type="project" value="TreeGrafter"/>
</dbReference>
<feature type="domain" description="Sm" evidence="8">
    <location>
        <begin position="1"/>
        <end position="81"/>
    </location>
</feature>
<feature type="compositionally biased region" description="Gly residues" evidence="4">
    <location>
        <begin position="299"/>
        <end position="312"/>
    </location>
</feature>
<dbReference type="InterPro" id="IPR047575">
    <property type="entry name" value="Sm"/>
</dbReference>
<evidence type="ECO:0000259" key="8">
    <source>
        <dbReference type="PROSITE" id="PS52002"/>
    </source>
</evidence>
<dbReference type="PANTHER" id="PTHR13586">
    <property type="entry name" value="SCD6 PROTEIN-RELATED"/>
    <property type="match status" value="1"/>
</dbReference>
<accession>A0A0D8Y989</accession>
<dbReference type="OrthoDB" id="21539at2759"/>
<dbReference type="InterPro" id="IPR019050">
    <property type="entry name" value="FDF_dom"/>
</dbReference>
<feature type="short sequence motif" description="FFD box" evidence="2">
    <location>
        <begin position="244"/>
        <end position="260"/>
    </location>
</feature>
<reference evidence="9 10" key="1">
    <citation type="submission" date="2013-11" db="EMBL/GenBank/DDBJ databases">
        <title>Draft genome of the bovine lungworm Dictyocaulus viviparus.</title>
        <authorList>
            <person name="Mitreva M."/>
        </authorList>
    </citation>
    <scope>NUCLEOTIDE SEQUENCE [LARGE SCALE GENOMIC DNA]</scope>
    <source>
        <strain evidence="9 10">HannoverDv2000</strain>
    </source>
</reference>
<evidence type="ECO:0000256" key="1">
    <source>
        <dbReference type="ARBA" id="ARBA00010415"/>
    </source>
</evidence>
<evidence type="ECO:0000256" key="4">
    <source>
        <dbReference type="SAM" id="MobiDB-lite"/>
    </source>
</evidence>
<feature type="short sequence motif" description="TFG box" evidence="3">
    <location>
        <begin position="268"/>
        <end position="288"/>
    </location>
</feature>
<dbReference type="Pfam" id="PF09532">
    <property type="entry name" value="FDF"/>
    <property type="match status" value="1"/>
</dbReference>
<feature type="compositionally biased region" description="Low complexity" evidence="4">
    <location>
        <begin position="134"/>
        <end position="152"/>
    </location>
</feature>
<feature type="domain" description="FFD box profile" evidence="6">
    <location>
        <begin position="244"/>
        <end position="260"/>
    </location>
</feature>
<evidence type="ECO:0000256" key="3">
    <source>
        <dbReference type="PROSITE-ProRule" id="PRU00869"/>
    </source>
</evidence>
<feature type="region of interest" description="Disordered" evidence="4">
    <location>
        <begin position="297"/>
        <end position="353"/>
    </location>
</feature>
<dbReference type="GO" id="GO:0003729">
    <property type="term" value="F:mRNA binding"/>
    <property type="evidence" value="ECO:0007669"/>
    <property type="project" value="TreeGrafter"/>
</dbReference>
<dbReference type="AlphaFoldDB" id="A0A0D8Y989"/>
<reference evidence="10" key="2">
    <citation type="journal article" date="2016" name="Sci. Rep.">
        <title>Dictyocaulus viviparus genome, variome and transcriptome elucidate lungworm biology and support future intervention.</title>
        <authorList>
            <person name="McNulty S.N."/>
            <person name="Strube C."/>
            <person name="Rosa B.A."/>
            <person name="Martin J.C."/>
            <person name="Tyagi R."/>
            <person name="Choi Y.J."/>
            <person name="Wang Q."/>
            <person name="Hallsworth Pepin K."/>
            <person name="Zhang X."/>
            <person name="Ozersky P."/>
            <person name="Wilson R.K."/>
            <person name="Sternberg P.W."/>
            <person name="Gasser R.B."/>
            <person name="Mitreva M."/>
        </authorList>
    </citation>
    <scope>NUCLEOTIDE SEQUENCE [LARGE SCALE GENOMIC DNA]</scope>
    <source>
        <strain evidence="10">HannoverDv2000</strain>
    </source>
</reference>
<gene>
    <name evidence="9" type="ORF">DICVIV_00413</name>
</gene>
<organism evidence="9 10">
    <name type="scientific">Dictyocaulus viviparus</name>
    <name type="common">Bovine lungworm</name>
    <dbReference type="NCBI Taxonomy" id="29172"/>
    <lineage>
        <taxon>Eukaryota</taxon>
        <taxon>Metazoa</taxon>
        <taxon>Ecdysozoa</taxon>
        <taxon>Nematoda</taxon>
        <taxon>Chromadorea</taxon>
        <taxon>Rhabditida</taxon>
        <taxon>Rhabditina</taxon>
        <taxon>Rhabditomorpha</taxon>
        <taxon>Strongyloidea</taxon>
        <taxon>Metastrongylidae</taxon>
        <taxon>Dictyocaulus</taxon>
    </lineage>
</organism>
<dbReference type="CDD" id="cd01736">
    <property type="entry name" value="LSm14_N"/>
    <property type="match status" value="1"/>
</dbReference>
<evidence type="ECO:0000313" key="10">
    <source>
        <dbReference type="Proteomes" id="UP000053766"/>
    </source>
</evidence>
<evidence type="ECO:0000259" key="7">
    <source>
        <dbReference type="PROSITE" id="PS51536"/>
    </source>
</evidence>
<evidence type="ECO:0000259" key="5">
    <source>
        <dbReference type="PROSITE" id="PS51512"/>
    </source>
</evidence>